<evidence type="ECO:0008006" key="6">
    <source>
        <dbReference type="Google" id="ProtNLM"/>
    </source>
</evidence>
<evidence type="ECO:0000256" key="1">
    <source>
        <dbReference type="SAM" id="SignalP"/>
    </source>
</evidence>
<evidence type="ECO:0000313" key="5">
    <source>
        <dbReference type="Proteomes" id="UP001231166"/>
    </source>
</evidence>
<feature type="signal peptide" evidence="1">
    <location>
        <begin position="1"/>
        <end position="26"/>
    </location>
</feature>
<organism evidence="3 5">
    <name type="scientific">Rhodococcus opacus</name>
    <name type="common">Nocardia opaca</name>
    <dbReference type="NCBI Taxonomy" id="37919"/>
    <lineage>
        <taxon>Bacteria</taxon>
        <taxon>Bacillati</taxon>
        <taxon>Actinomycetota</taxon>
        <taxon>Actinomycetes</taxon>
        <taxon>Mycobacteriales</taxon>
        <taxon>Nocardiaceae</taxon>
        <taxon>Rhodococcus</taxon>
    </lineage>
</organism>
<keyword evidence="1" id="KW-0732">Signal</keyword>
<dbReference type="AlphaFoldDB" id="A0AAX3YT50"/>
<dbReference type="PROSITE" id="PS51257">
    <property type="entry name" value="PROKAR_LIPOPROTEIN"/>
    <property type="match status" value="1"/>
</dbReference>
<reference evidence="2" key="1">
    <citation type="submission" date="2022-12" db="EMBL/GenBank/DDBJ databases">
        <authorList>
            <person name="Krivoruchko A.V."/>
            <person name="Elkin A."/>
        </authorList>
    </citation>
    <scope>NUCLEOTIDE SEQUENCE</scope>
    <source>
        <strain evidence="2">IEGM 249</strain>
    </source>
</reference>
<reference evidence="3" key="2">
    <citation type="submission" date="2023-07" db="EMBL/GenBank/DDBJ databases">
        <title>Genomic analysis of Rhodococcus opacus VOC-14 with glycol ethers degradation activity.</title>
        <authorList>
            <person name="Narkevich D.A."/>
            <person name="Hlushen A.M."/>
            <person name="Akhremchuk A.E."/>
            <person name="Sikolenko M.A."/>
            <person name="Valentovich L.N."/>
        </authorList>
    </citation>
    <scope>NUCLEOTIDE SEQUENCE</scope>
    <source>
        <strain evidence="3">VOC-14</strain>
        <plasmid evidence="3">pRho-VOC14-C342</plasmid>
    </source>
</reference>
<dbReference type="EMBL" id="JAPWIS010000017">
    <property type="protein sequence ID" value="MCZ4587696.1"/>
    <property type="molecule type" value="Genomic_DNA"/>
</dbReference>
<dbReference type="Proteomes" id="UP001231166">
    <property type="component" value="Plasmid pRho-VOC14-C342"/>
</dbReference>
<sequence length="182" mass="19522">MTRHTITAVVLLTLIVAGCSRSPNPAAPLSTEPSISRVMPATLPTLDPATIDNSDPDAVAIAFAETSYTLLPGVDPDMNAGMVRAAAVLEPKLANDIRAQVGRSSPGYEWRQWAQVGAMVDATAAIDTQEVPPQTDGEAYRMVRVTQTVENSTRFVARQHLVLLLTLVNVDGGWMVSRLTQL</sequence>
<dbReference type="RefSeq" id="WP_269592044.1">
    <property type="nucleotide sequence ID" value="NZ_CP130954.1"/>
</dbReference>
<gene>
    <name evidence="2" type="ORF">O4328_29080</name>
    <name evidence="3" type="ORF">Q5707_38760</name>
</gene>
<evidence type="ECO:0000313" key="4">
    <source>
        <dbReference type="Proteomes" id="UP001066327"/>
    </source>
</evidence>
<keyword evidence="3" id="KW-0614">Plasmid</keyword>
<keyword evidence="4" id="KW-1185">Reference proteome</keyword>
<evidence type="ECO:0000313" key="2">
    <source>
        <dbReference type="EMBL" id="MCZ4587696.1"/>
    </source>
</evidence>
<proteinExistence type="predicted"/>
<name>A0AAX3YT50_RHOOP</name>
<geneLocation type="plasmid" evidence="3 5">
    <name>pRho-VOC14-C342</name>
</geneLocation>
<evidence type="ECO:0000313" key="3">
    <source>
        <dbReference type="EMBL" id="WLF51308.1"/>
    </source>
</evidence>
<protein>
    <recommendedName>
        <fullName evidence="6">Mce-associated membrane protein</fullName>
    </recommendedName>
</protein>
<accession>A0AAX3YT50</accession>
<dbReference type="Proteomes" id="UP001066327">
    <property type="component" value="Unassembled WGS sequence"/>
</dbReference>
<feature type="chain" id="PRO_5043365638" description="Mce-associated membrane protein" evidence="1">
    <location>
        <begin position="27"/>
        <end position="182"/>
    </location>
</feature>
<dbReference type="EMBL" id="CP130954">
    <property type="protein sequence ID" value="WLF51308.1"/>
    <property type="molecule type" value="Genomic_DNA"/>
</dbReference>